<protein>
    <recommendedName>
        <fullName evidence="3">DUF2642 domain-containing protein</fullName>
    </recommendedName>
</protein>
<keyword evidence="2" id="KW-1185">Reference proteome</keyword>
<proteinExistence type="predicted"/>
<accession>A0A368VYJ2</accession>
<evidence type="ECO:0000313" key="1">
    <source>
        <dbReference type="EMBL" id="RCW46444.1"/>
    </source>
</evidence>
<reference evidence="1 2" key="1">
    <citation type="submission" date="2018-07" db="EMBL/GenBank/DDBJ databases">
        <title>Genomic Encyclopedia of Type Strains, Phase III (KMG-III): the genomes of soil and plant-associated and newly described type strains.</title>
        <authorList>
            <person name="Whitman W."/>
        </authorList>
    </citation>
    <scope>NUCLEOTIDE SEQUENCE [LARGE SCALE GENOMIC DNA]</scope>
    <source>
        <strain evidence="1 2">CECT 7506</strain>
    </source>
</reference>
<dbReference type="Proteomes" id="UP000252415">
    <property type="component" value="Unassembled WGS sequence"/>
</dbReference>
<organism evidence="1 2">
    <name type="scientific">Paenibacillus prosopidis</name>
    <dbReference type="NCBI Taxonomy" id="630520"/>
    <lineage>
        <taxon>Bacteria</taxon>
        <taxon>Bacillati</taxon>
        <taxon>Bacillota</taxon>
        <taxon>Bacilli</taxon>
        <taxon>Bacillales</taxon>
        <taxon>Paenibacillaceae</taxon>
        <taxon>Paenibacillus</taxon>
    </lineage>
</organism>
<comment type="caution">
    <text evidence="1">The sequence shown here is derived from an EMBL/GenBank/DDBJ whole genome shotgun (WGS) entry which is preliminary data.</text>
</comment>
<evidence type="ECO:0000313" key="2">
    <source>
        <dbReference type="Proteomes" id="UP000252415"/>
    </source>
</evidence>
<dbReference type="OrthoDB" id="2627454at2"/>
<evidence type="ECO:0008006" key="3">
    <source>
        <dbReference type="Google" id="ProtNLM"/>
    </source>
</evidence>
<dbReference type="AlphaFoldDB" id="A0A368VYJ2"/>
<dbReference type="EMBL" id="QPJD01000009">
    <property type="protein sequence ID" value="RCW46444.1"/>
    <property type="molecule type" value="Genomic_DNA"/>
</dbReference>
<dbReference type="RefSeq" id="WP_114381095.1">
    <property type="nucleotide sequence ID" value="NZ_QPJD01000009.1"/>
</dbReference>
<gene>
    <name evidence="1" type="ORF">DFP97_10987</name>
</gene>
<name>A0A368VYJ2_9BACL</name>
<sequence>MDFTQALARFIGRSVEVFQTTQFIVGTLSGVSDGFFTVQTAPDAYSAGGQVTVLEVNTEFVRILPV</sequence>